<keyword evidence="7" id="KW-1185">Reference proteome</keyword>
<dbReference type="InParanoid" id="E3LEP3"/>
<gene>
    <name evidence="6" type="ORF">CRE_00850</name>
</gene>
<dbReference type="PROSITE" id="PS00518">
    <property type="entry name" value="ZF_RING_1"/>
    <property type="match status" value="1"/>
</dbReference>
<evidence type="ECO:0000256" key="2">
    <source>
        <dbReference type="ARBA" id="ARBA00022771"/>
    </source>
</evidence>
<sequence length="239" mass="28168">MVSMDKKNIDNLLAHLDLIDVQCHVCFHVNTDPVIFVKCKHSLCGGCAGRWLASTSVCPMVIFTMFLSLKCKTFQCRAQVEEIEPDQELKLRADRFLLRHPENRSPHDIYYEQTVNETVFWSIQQRKKAGDSDRVFYGMKPSVPENMTEEEAEEFLEARRIESVRKRLDELNDRIAIQTPLVQAQYREELFVHLSNKNDATFRYEDYEWQMVNGRGLIRVPRSTNRFYCPLRFRRAHST</sequence>
<proteinExistence type="predicted"/>
<dbReference type="Pfam" id="PF13923">
    <property type="entry name" value="zf-C3HC4_2"/>
    <property type="match status" value="1"/>
</dbReference>
<keyword evidence="3" id="KW-0862">Zinc</keyword>
<dbReference type="HOGENOM" id="CLU_1162074_0_0_1"/>
<protein>
    <recommendedName>
        <fullName evidence="5">RING-type domain-containing protein</fullName>
    </recommendedName>
</protein>
<dbReference type="EMBL" id="DS268407">
    <property type="protein sequence ID" value="EFO82838.1"/>
    <property type="molecule type" value="Genomic_DNA"/>
</dbReference>
<evidence type="ECO:0000313" key="6">
    <source>
        <dbReference type="EMBL" id="EFO82838.1"/>
    </source>
</evidence>
<organism evidence="7">
    <name type="scientific">Caenorhabditis remanei</name>
    <name type="common">Caenorhabditis vulgaris</name>
    <dbReference type="NCBI Taxonomy" id="31234"/>
    <lineage>
        <taxon>Eukaryota</taxon>
        <taxon>Metazoa</taxon>
        <taxon>Ecdysozoa</taxon>
        <taxon>Nematoda</taxon>
        <taxon>Chromadorea</taxon>
        <taxon>Rhabditida</taxon>
        <taxon>Rhabditina</taxon>
        <taxon>Rhabditomorpha</taxon>
        <taxon>Rhabditoidea</taxon>
        <taxon>Rhabditidae</taxon>
        <taxon>Peloderinae</taxon>
        <taxon>Caenorhabditis</taxon>
    </lineage>
</organism>
<dbReference type="OMA" id="AYETIFW"/>
<dbReference type="InterPro" id="IPR013083">
    <property type="entry name" value="Znf_RING/FYVE/PHD"/>
</dbReference>
<dbReference type="InterPro" id="IPR001841">
    <property type="entry name" value="Znf_RING"/>
</dbReference>
<evidence type="ECO:0000259" key="5">
    <source>
        <dbReference type="PROSITE" id="PS50089"/>
    </source>
</evidence>
<reference evidence="6" key="1">
    <citation type="submission" date="2007-07" db="EMBL/GenBank/DDBJ databases">
        <title>PCAP assembly of the Caenorhabditis remanei genome.</title>
        <authorList>
            <consortium name="The Caenorhabditis remanei Sequencing Consortium"/>
            <person name="Wilson R.K."/>
        </authorList>
    </citation>
    <scope>NUCLEOTIDE SEQUENCE [LARGE SCALE GENOMIC DNA]</scope>
    <source>
        <strain evidence="6">PB4641</strain>
    </source>
</reference>
<keyword evidence="1" id="KW-0479">Metal-binding</keyword>
<dbReference type="InterPro" id="IPR017907">
    <property type="entry name" value="Znf_RING_CS"/>
</dbReference>
<name>E3LEP3_CAERE</name>
<dbReference type="OrthoDB" id="9049620at2759"/>
<evidence type="ECO:0000256" key="4">
    <source>
        <dbReference type="PROSITE-ProRule" id="PRU00175"/>
    </source>
</evidence>
<evidence type="ECO:0000256" key="1">
    <source>
        <dbReference type="ARBA" id="ARBA00022723"/>
    </source>
</evidence>
<accession>E3LEP3</accession>
<dbReference type="SUPFAM" id="SSF57850">
    <property type="entry name" value="RING/U-box"/>
    <property type="match status" value="1"/>
</dbReference>
<dbReference type="Gene3D" id="3.30.40.10">
    <property type="entry name" value="Zinc/RING finger domain, C3HC4 (zinc finger)"/>
    <property type="match status" value="1"/>
</dbReference>
<dbReference type="Proteomes" id="UP000008281">
    <property type="component" value="Unassembled WGS sequence"/>
</dbReference>
<evidence type="ECO:0000313" key="7">
    <source>
        <dbReference type="Proteomes" id="UP000008281"/>
    </source>
</evidence>
<dbReference type="PROSITE" id="PS50089">
    <property type="entry name" value="ZF_RING_2"/>
    <property type="match status" value="1"/>
</dbReference>
<evidence type="ECO:0000256" key="3">
    <source>
        <dbReference type="ARBA" id="ARBA00022833"/>
    </source>
</evidence>
<feature type="domain" description="RING-type" evidence="5">
    <location>
        <begin position="23"/>
        <end position="60"/>
    </location>
</feature>
<keyword evidence="2 4" id="KW-0863">Zinc-finger</keyword>
<dbReference type="AlphaFoldDB" id="E3LEP3"/>
<dbReference type="GO" id="GO:0008270">
    <property type="term" value="F:zinc ion binding"/>
    <property type="evidence" value="ECO:0007669"/>
    <property type="project" value="UniProtKB-KW"/>
</dbReference>
<dbReference type="STRING" id="31234.E3LEP3"/>
<dbReference type="eggNOG" id="KOG0802">
    <property type="taxonomic scope" value="Eukaryota"/>
</dbReference>